<dbReference type="InterPro" id="IPR019052">
    <property type="entry name" value="DUF2383"/>
</dbReference>
<reference evidence="2 3" key="1">
    <citation type="journal article" date="2013" name="J. Microbiol.">
        <title>Mucilaginibacter ginsenosidivorax sp. nov., with ginsenoside converting activity isolated from sediment.</title>
        <authorList>
            <person name="Kim J.K."/>
            <person name="Choi T.E."/>
            <person name="Liu Q.M."/>
            <person name="Park H.Y."/>
            <person name="Yi T.H."/>
            <person name="Yoon M.H."/>
            <person name="Kim S.C."/>
            <person name="Im W.T."/>
        </authorList>
    </citation>
    <scope>NUCLEOTIDE SEQUENCE [LARGE SCALE GENOMIC DNA]</scope>
    <source>
        <strain evidence="2 3">KHI28</strain>
    </source>
</reference>
<dbReference type="InterPro" id="IPR016920">
    <property type="entry name" value="UCP029477"/>
</dbReference>
<dbReference type="InterPro" id="IPR012347">
    <property type="entry name" value="Ferritin-like"/>
</dbReference>
<keyword evidence="3" id="KW-1185">Reference proteome</keyword>
<accession>A0A5B8WBF1</accession>
<name>A0A5B8WBF1_9SPHI</name>
<dbReference type="Gene3D" id="1.20.1260.10">
    <property type="match status" value="1"/>
</dbReference>
<dbReference type="AlphaFoldDB" id="A0A5B8WBF1"/>
<dbReference type="SUPFAM" id="SSF47240">
    <property type="entry name" value="Ferritin-like"/>
    <property type="match status" value="1"/>
</dbReference>
<dbReference type="InterPro" id="IPR011971">
    <property type="entry name" value="CHP02284"/>
</dbReference>
<evidence type="ECO:0000313" key="2">
    <source>
        <dbReference type="EMBL" id="QEC80186.1"/>
    </source>
</evidence>
<feature type="domain" description="DUF2383" evidence="1">
    <location>
        <begin position="21"/>
        <end position="126"/>
    </location>
</feature>
<dbReference type="NCBIfam" id="TIGR02284">
    <property type="entry name" value="PA2169 family four-helix-bundle protein"/>
    <property type="match status" value="1"/>
</dbReference>
<gene>
    <name evidence="2" type="ORF">FSB76_31075</name>
</gene>
<evidence type="ECO:0000313" key="3">
    <source>
        <dbReference type="Proteomes" id="UP000321362"/>
    </source>
</evidence>
<dbReference type="KEGG" id="mgk:FSB76_31075"/>
<dbReference type="EMBL" id="CP042437">
    <property type="protein sequence ID" value="QEC80186.1"/>
    <property type="molecule type" value="Genomic_DNA"/>
</dbReference>
<evidence type="ECO:0000259" key="1">
    <source>
        <dbReference type="Pfam" id="PF09537"/>
    </source>
</evidence>
<sequence>MLCLYNIYIAMGVLQHIQHQISALNDLIKINNDRIAGYQKASDDSTDNDLVLLFNEYVDQSKSNVTELKEYILFLGGQPTDGTTLSGKFYHTWINLKAVLINKDRQGILADCEYGEDVIIKAYRKAQDDKELIWEDDKVVNLLAWQLEGFKTSHRTIKALREAVNI</sequence>
<protein>
    <submittedName>
        <fullName evidence="2">PA2169 family four-helix-bundle protein</fullName>
    </submittedName>
</protein>
<dbReference type="Proteomes" id="UP000321362">
    <property type="component" value="Chromosome"/>
</dbReference>
<dbReference type="InterPro" id="IPR009078">
    <property type="entry name" value="Ferritin-like_SF"/>
</dbReference>
<proteinExistence type="predicted"/>
<dbReference type="Pfam" id="PF09537">
    <property type="entry name" value="DUF2383"/>
    <property type="match status" value="1"/>
</dbReference>
<dbReference type="PIRSF" id="PIRSF029477">
    <property type="entry name" value="UCP029477"/>
    <property type="match status" value="1"/>
</dbReference>
<organism evidence="2 3">
    <name type="scientific">Mucilaginibacter ginsenosidivorax</name>
    <dbReference type="NCBI Taxonomy" id="862126"/>
    <lineage>
        <taxon>Bacteria</taxon>
        <taxon>Pseudomonadati</taxon>
        <taxon>Bacteroidota</taxon>
        <taxon>Sphingobacteriia</taxon>
        <taxon>Sphingobacteriales</taxon>
        <taxon>Sphingobacteriaceae</taxon>
        <taxon>Mucilaginibacter</taxon>
    </lineage>
</organism>